<dbReference type="Gene3D" id="1.25.40.10">
    <property type="entry name" value="Tetratricopeptide repeat domain"/>
    <property type="match status" value="1"/>
</dbReference>
<feature type="compositionally biased region" description="Polar residues" evidence="9">
    <location>
        <begin position="597"/>
        <end position="610"/>
    </location>
</feature>
<dbReference type="Pfam" id="PF13812">
    <property type="entry name" value="PPR_3"/>
    <property type="match status" value="1"/>
</dbReference>
<proteinExistence type="inferred from homology"/>
<reference evidence="10 11" key="1">
    <citation type="submission" date="2020-03" db="EMBL/GenBank/DDBJ databases">
        <title>FDA dAtabase for Regulatory Grade micrObial Sequences (FDA-ARGOS): Supporting development and validation of Infectious Disease Dx tests.</title>
        <authorList>
            <person name="Campos J."/>
            <person name="Goldberg B."/>
            <person name="Tallon L."/>
            <person name="Sadzewicz L."/>
            <person name="Vavikolanu K."/>
            <person name="Mehta A."/>
            <person name="Aluvathingal J."/>
            <person name="Nadendla S."/>
            <person name="Nandy P."/>
            <person name="Geyer C."/>
            <person name="Yan Y."/>
            <person name="Sichtig H."/>
        </authorList>
    </citation>
    <scope>NUCLEOTIDE SEQUENCE [LARGE SCALE GENOMIC DNA]</scope>
    <source>
        <strain evidence="10 11">FDAARGOS_656</strain>
    </source>
</reference>
<keyword evidence="4" id="KW-0508">mRNA splicing</keyword>
<comment type="subunit">
    <text evidence="6">Binds to mitochondrial small subunit 15S rRNA.</text>
</comment>
<evidence type="ECO:0000256" key="9">
    <source>
        <dbReference type="SAM" id="MobiDB-lite"/>
    </source>
</evidence>
<keyword evidence="4" id="KW-0507">mRNA processing</keyword>
<evidence type="ECO:0000256" key="7">
    <source>
        <dbReference type="ARBA" id="ARBA00044527"/>
    </source>
</evidence>
<feature type="compositionally biased region" description="Polar residues" evidence="9">
    <location>
        <begin position="55"/>
        <end position="65"/>
    </location>
</feature>
<feature type="region of interest" description="Disordered" evidence="9">
    <location>
        <begin position="28"/>
        <end position="65"/>
    </location>
</feature>
<evidence type="ECO:0000256" key="8">
    <source>
        <dbReference type="PROSITE-ProRule" id="PRU00708"/>
    </source>
</evidence>
<dbReference type="GO" id="GO:0008380">
    <property type="term" value="P:RNA splicing"/>
    <property type="evidence" value="ECO:0007669"/>
    <property type="project" value="UniProtKB-KW"/>
</dbReference>
<name>A0A8H6C1A7_CANAX</name>
<protein>
    <recommendedName>
        <fullName evidence="7">Mitochondrial 15S rRNA processing factor CCM1</fullName>
    </recommendedName>
</protein>
<feature type="region of interest" description="Disordered" evidence="9">
    <location>
        <begin position="583"/>
        <end position="610"/>
    </location>
</feature>
<dbReference type="AlphaFoldDB" id="A0A8H6C1A7"/>
<sequence>MIRLIRWNNVQSLVFKRCLFVPSNSLTNKRKRRIPPSKPRSSNRKDGDIEPYRMTDQNQTPNTGSIARLPAEVKKELKDLRSFTKVIAQHLKPEQENDSLTSAEKPDTSQLPPIDIEEATDDIFGEISGTKKLSANAVPPPPPPPGLDIPDEIKERLGLLSELLVPAKTSNNKLPEKQVENNWKLLLSQLDQAGGLSGLSKRSVSKFFSKIPPKNLKNLIPMIENMYNKAEMSIPHPIYYMFVRSLTLGDKISDSQMQLINKYFQEISKQTDLKIDHYETMILAYVKNNHMEKIDGILAQMKKKNIEISKMIYTSIVRGYIFYQKDHQRALDTFDSMKFLSQKTQPDEKVYTDVIVSCVMHREIERALDLYYELKDKGMNVNQNLLSTLAKGCSRSKQFKTQAWNFLFQVYDHGWVPNLQTYEHMLYIAARDGDVELTRALFYKMLQTNSVTIRAFRYLILSYSKYVPPHRRKEKHLILLNHKGQLFRQNILQDVDFSKPIHGFPFLPSSHIPDSKFVLAESSAIWAHTVMNNPSFLRQQTLVASYVSIALELGDFTEFKDRFDSASYLNTDGIPKVREIEIIEPRQDEPTEKATTTEKQNTSSETDNNSLIRSPILNQLQQNINDNQFKAPRDSYLHNLAIKAAGKFKNYAFAQEILHERGQFRKSNSFKLLSPKQQNQDDFQFAGYLVECWTNMNLLEDAYAVVLSSVDRFPWSWRELGVLNNAAMKLGSLELAEAVRKVAQVTQVKHHGKIKRQDFKTYVMKRGY</sequence>
<dbReference type="GO" id="GO:0005739">
    <property type="term" value="C:mitochondrion"/>
    <property type="evidence" value="ECO:0007669"/>
    <property type="project" value="UniProtKB-SubCell"/>
</dbReference>
<evidence type="ECO:0000313" key="11">
    <source>
        <dbReference type="Proteomes" id="UP000536275"/>
    </source>
</evidence>
<evidence type="ECO:0000313" key="10">
    <source>
        <dbReference type="EMBL" id="KAF6070758.1"/>
    </source>
</evidence>
<dbReference type="EMBL" id="JABWAD010000022">
    <property type="protein sequence ID" value="KAF6070758.1"/>
    <property type="molecule type" value="Genomic_DNA"/>
</dbReference>
<dbReference type="Proteomes" id="UP000536275">
    <property type="component" value="Unassembled WGS sequence"/>
</dbReference>
<comment type="function">
    <text evidence="5">Regulates mitochondrial small subunit maturation by controlling 15S rRNA 5'-end processing. Localizes to the 5' precursor of the 15S rRNA in a position that is subsequently occupied by mS47 in the mature yeast mtSSU. Uses structure and sequence-specific RNA recognition, binding to a single-stranded region of the precursor and specifically recognizing bases -6 to -1. The exchange of Ccm1 for mS47 is coupled to the irreversible removal of precursor rRNA that is accompanied by conformational changes of the mitoribosomal proteins uS5m and mS26. These conformational changes signal completion of 5'-end rRNA processing through protection of the mature 5'-end of the 15S rRNA and stabilization of mS47. The removal of the 5' precursor together with the dissociation of Ccm1 may be catalyzed by the 5'-3' exoribonuclease Pet127. Involved in the specific removal of group I introns in mitochondrial encoded transcripts.</text>
</comment>
<dbReference type="InterPro" id="IPR011990">
    <property type="entry name" value="TPR-like_helical_dom_sf"/>
</dbReference>
<feature type="repeat" description="PPR" evidence="8">
    <location>
        <begin position="347"/>
        <end position="381"/>
    </location>
</feature>
<comment type="similarity">
    <text evidence="2">Belongs to the CCM1 family.</text>
</comment>
<accession>A0A8H6C1A7</accession>
<dbReference type="Pfam" id="PF01535">
    <property type="entry name" value="PPR"/>
    <property type="match status" value="1"/>
</dbReference>
<dbReference type="PANTHER" id="PTHR47447">
    <property type="entry name" value="OS03G0856100 PROTEIN"/>
    <property type="match status" value="1"/>
</dbReference>
<evidence type="ECO:0000256" key="5">
    <source>
        <dbReference type="ARBA" id="ARBA00044493"/>
    </source>
</evidence>
<evidence type="ECO:0000256" key="1">
    <source>
        <dbReference type="ARBA" id="ARBA00004173"/>
    </source>
</evidence>
<organism evidence="10 11">
    <name type="scientific">Candida albicans</name>
    <name type="common">Yeast</name>
    <dbReference type="NCBI Taxonomy" id="5476"/>
    <lineage>
        <taxon>Eukaryota</taxon>
        <taxon>Fungi</taxon>
        <taxon>Dikarya</taxon>
        <taxon>Ascomycota</taxon>
        <taxon>Saccharomycotina</taxon>
        <taxon>Pichiomycetes</taxon>
        <taxon>Debaryomycetaceae</taxon>
        <taxon>Candida/Lodderomyces clade</taxon>
        <taxon>Candida</taxon>
    </lineage>
</organism>
<feature type="compositionally biased region" description="Basic and acidic residues" evidence="9">
    <location>
        <begin position="43"/>
        <end position="53"/>
    </location>
</feature>
<keyword evidence="3" id="KW-0677">Repeat</keyword>
<dbReference type="InterPro" id="IPR002885">
    <property type="entry name" value="PPR_rpt"/>
</dbReference>
<dbReference type="PROSITE" id="PS51375">
    <property type="entry name" value="PPR"/>
    <property type="match status" value="1"/>
</dbReference>
<evidence type="ECO:0000256" key="3">
    <source>
        <dbReference type="ARBA" id="ARBA00022737"/>
    </source>
</evidence>
<evidence type="ECO:0000256" key="2">
    <source>
        <dbReference type="ARBA" id="ARBA00006192"/>
    </source>
</evidence>
<dbReference type="PANTHER" id="PTHR47447:SF17">
    <property type="entry name" value="OS12G0638900 PROTEIN"/>
    <property type="match status" value="1"/>
</dbReference>
<comment type="subcellular location">
    <subcellularLocation>
        <location evidence="1">Mitochondrion</location>
    </subcellularLocation>
</comment>
<feature type="region of interest" description="Disordered" evidence="9">
    <location>
        <begin position="90"/>
        <end position="114"/>
    </location>
</feature>
<comment type="caution">
    <text evidence="10">The sequence shown here is derived from an EMBL/GenBank/DDBJ whole genome shotgun (WGS) entry which is preliminary data.</text>
</comment>
<gene>
    <name evidence="10" type="ORF">FOB64_001844</name>
</gene>
<feature type="compositionally biased region" description="Basic and acidic residues" evidence="9">
    <location>
        <begin position="583"/>
        <end position="596"/>
    </location>
</feature>
<evidence type="ECO:0000256" key="4">
    <source>
        <dbReference type="ARBA" id="ARBA00023187"/>
    </source>
</evidence>
<evidence type="ECO:0000256" key="6">
    <source>
        <dbReference type="ARBA" id="ARBA00044511"/>
    </source>
</evidence>